<keyword evidence="3" id="KW-0547">Nucleotide-binding</keyword>
<gene>
    <name evidence="7" type="ORF">IAA08_02545</name>
</gene>
<dbReference type="GO" id="GO:0016301">
    <property type="term" value="F:kinase activity"/>
    <property type="evidence" value="ECO:0007669"/>
    <property type="project" value="UniProtKB-KW"/>
</dbReference>
<dbReference type="Gene3D" id="3.40.1190.20">
    <property type="match status" value="1"/>
</dbReference>
<evidence type="ECO:0000256" key="4">
    <source>
        <dbReference type="ARBA" id="ARBA00022777"/>
    </source>
</evidence>
<reference evidence="7" key="2">
    <citation type="submission" date="2021-04" db="EMBL/GenBank/DDBJ databases">
        <authorList>
            <person name="Gilroy R."/>
        </authorList>
    </citation>
    <scope>NUCLEOTIDE SEQUENCE</scope>
    <source>
        <strain evidence="7">CHK192-9172</strain>
    </source>
</reference>
<keyword evidence="2" id="KW-0808">Transferase</keyword>
<comment type="similarity">
    <text evidence="1">Belongs to the carbohydrate kinase PfkB family.</text>
</comment>
<evidence type="ECO:0000313" key="8">
    <source>
        <dbReference type="Proteomes" id="UP000824024"/>
    </source>
</evidence>
<dbReference type="InterPro" id="IPR050306">
    <property type="entry name" value="PfkB_Carbo_kinase"/>
</dbReference>
<dbReference type="PANTHER" id="PTHR43085">
    <property type="entry name" value="HEXOKINASE FAMILY MEMBER"/>
    <property type="match status" value="1"/>
</dbReference>
<name>A0A9D2D1D4_9FIRM</name>
<dbReference type="Pfam" id="PF00294">
    <property type="entry name" value="PfkB"/>
    <property type="match status" value="1"/>
</dbReference>
<proteinExistence type="inferred from homology"/>
<evidence type="ECO:0000256" key="1">
    <source>
        <dbReference type="ARBA" id="ARBA00010688"/>
    </source>
</evidence>
<dbReference type="GO" id="GO:0005524">
    <property type="term" value="F:ATP binding"/>
    <property type="evidence" value="ECO:0007669"/>
    <property type="project" value="UniProtKB-KW"/>
</dbReference>
<dbReference type="Proteomes" id="UP000824024">
    <property type="component" value="Unassembled WGS sequence"/>
</dbReference>
<dbReference type="CDD" id="cd01167">
    <property type="entry name" value="bac_FRK"/>
    <property type="match status" value="1"/>
</dbReference>
<evidence type="ECO:0000256" key="2">
    <source>
        <dbReference type="ARBA" id="ARBA00022679"/>
    </source>
</evidence>
<dbReference type="PANTHER" id="PTHR43085:SF1">
    <property type="entry name" value="PSEUDOURIDINE KINASE-RELATED"/>
    <property type="match status" value="1"/>
</dbReference>
<organism evidence="7 8">
    <name type="scientific">Candidatus Eubacterium avistercoris</name>
    <dbReference type="NCBI Taxonomy" id="2838567"/>
    <lineage>
        <taxon>Bacteria</taxon>
        <taxon>Bacillati</taxon>
        <taxon>Bacillota</taxon>
        <taxon>Clostridia</taxon>
        <taxon>Eubacteriales</taxon>
        <taxon>Eubacteriaceae</taxon>
        <taxon>Eubacterium</taxon>
    </lineage>
</organism>
<feature type="domain" description="Carbohydrate kinase PfkB" evidence="6">
    <location>
        <begin position="5"/>
        <end position="310"/>
    </location>
</feature>
<evidence type="ECO:0000259" key="6">
    <source>
        <dbReference type="Pfam" id="PF00294"/>
    </source>
</evidence>
<dbReference type="EMBL" id="DXCH01000067">
    <property type="protein sequence ID" value="HIZ06798.1"/>
    <property type="molecule type" value="Genomic_DNA"/>
</dbReference>
<dbReference type="InterPro" id="IPR011611">
    <property type="entry name" value="PfkB_dom"/>
</dbReference>
<keyword evidence="5" id="KW-0067">ATP-binding</keyword>
<reference evidence="7" key="1">
    <citation type="journal article" date="2021" name="PeerJ">
        <title>Extensive microbial diversity within the chicken gut microbiome revealed by metagenomics and culture.</title>
        <authorList>
            <person name="Gilroy R."/>
            <person name="Ravi A."/>
            <person name="Getino M."/>
            <person name="Pursley I."/>
            <person name="Horton D.L."/>
            <person name="Alikhan N.F."/>
            <person name="Baker D."/>
            <person name="Gharbi K."/>
            <person name="Hall N."/>
            <person name="Watson M."/>
            <person name="Adriaenssens E.M."/>
            <person name="Foster-Nyarko E."/>
            <person name="Jarju S."/>
            <person name="Secka A."/>
            <person name="Antonio M."/>
            <person name="Oren A."/>
            <person name="Chaudhuri R.R."/>
            <person name="La Ragione R."/>
            <person name="Hildebrand F."/>
            <person name="Pallen M.J."/>
        </authorList>
    </citation>
    <scope>NUCLEOTIDE SEQUENCE</scope>
    <source>
        <strain evidence="7">CHK192-9172</strain>
    </source>
</reference>
<dbReference type="SUPFAM" id="SSF53613">
    <property type="entry name" value="Ribokinase-like"/>
    <property type="match status" value="1"/>
</dbReference>
<sequence length="321" mass="35290">MKDIDVLALGELLIDFTSNGVSEQGNGLFEANPGGAPCNVLAILNKLGKKTAFIGKVGNDGFGRMLKQTLEALGINTEGLYLDDVYHTTLALVHTDENGDRDFSFYRDPGADIMLTADEVDPELIRRAKIFHYGTLSMTHEGVRAATKKAIEIAKEEGMLLSFDPNYREPLWDSEEKAVEQIAYGLSQCDILKISEEELEMMTGTKDIDAGVKEFQEKYPNITLLNVTAGKDGSYSYYKGLKVFVPGFLLGGTIETTGAGDTFGGAVLDYVLDHGLEDLTQENLKEMLRFANAAAYLVTTRKGALRSMPEPEQIQEILDKH</sequence>
<dbReference type="AlphaFoldDB" id="A0A9D2D1D4"/>
<dbReference type="InterPro" id="IPR029056">
    <property type="entry name" value="Ribokinase-like"/>
</dbReference>
<evidence type="ECO:0000313" key="7">
    <source>
        <dbReference type="EMBL" id="HIZ06798.1"/>
    </source>
</evidence>
<protein>
    <submittedName>
        <fullName evidence="7">Carbohydrate kinase</fullName>
    </submittedName>
</protein>
<comment type="caution">
    <text evidence="7">The sequence shown here is derived from an EMBL/GenBank/DDBJ whole genome shotgun (WGS) entry which is preliminary data.</text>
</comment>
<keyword evidence="4 7" id="KW-0418">Kinase</keyword>
<accession>A0A9D2D1D4</accession>
<evidence type="ECO:0000256" key="3">
    <source>
        <dbReference type="ARBA" id="ARBA00022741"/>
    </source>
</evidence>
<evidence type="ECO:0000256" key="5">
    <source>
        <dbReference type="ARBA" id="ARBA00022840"/>
    </source>
</evidence>